<feature type="signal peptide" evidence="1">
    <location>
        <begin position="1"/>
        <end position="23"/>
    </location>
</feature>
<gene>
    <name evidence="2" type="ordered locus">Tcr_2018</name>
</gene>
<dbReference type="AlphaFoldDB" id="Q31E15"/>
<accession>Q31E15</accession>
<evidence type="ECO:0000313" key="2">
    <source>
        <dbReference type="EMBL" id="ABB42608.1"/>
    </source>
</evidence>
<keyword evidence="1" id="KW-0732">Signal</keyword>
<name>Q31E15_HYDCU</name>
<feature type="chain" id="PRO_5004220338" evidence="1">
    <location>
        <begin position="24"/>
        <end position="729"/>
    </location>
</feature>
<sequence>MKFQKTFLASSMALALTSTPTYAAFDDAGTDYTNAKQNAHMWTPGMEALDNVNSILCFVEQLKTGEMVNKGRYTALVNEAKCDTGGGDSRDKAPKQQFVIVESVRASDTAAQKTKVWIPGMSVGDGAKGLIKAYASISAEPTQADPLQDFTLRYDMYDESGVQKIGGGYIKATPSSELENGKIGIEFYEQNQFGSETYTSAAKIIKNPDGSDGVAITRAPSWNNNTQVDKYYGLSWNETTKANRVLIKDGDFATNNSDLNGTQSCLAKDQLKTAVWQYGVYDQTTGNEVTLNSGFPISYGSNKQGYIGYWGYWTEDETLPTGDVYKIDYTTEPPTKTAINVSTAPGKLWKNQLKTLTMADIAGVEFEYGAWDNTTSTWQNYLIAYNGTTSQFEKLATVTWGTNGKEVTQLSSPQTLTLNTNDRMFLWSDQLGGQVTISTDGAGSPSSVVIAEKSLVTPDSTDLAGEALSLTCFDRCPKADISTANLSGENVYETTDFSSGYTYTFSKSNMTLANNTGNIAFASTVTKSDLQSSNYQWGVQSGMLIPTANAGSITGYNNLYDGSISTWYEWETGLENWNQYTMVSDASGNAITFDEPLKFELQYVDSMARNGGTSKYNNQNFFLEYGGNGDLWGFPNVDVGDGFFYPAIALKDGTALTKSGDTSANYVVKAWQMEQKMTSVSVAPNCDGLALGDVPGGIPTIVDATLPVNTDSVPSVDGLEPAVINGVVQ</sequence>
<evidence type="ECO:0000256" key="1">
    <source>
        <dbReference type="SAM" id="SignalP"/>
    </source>
</evidence>
<dbReference type="OrthoDB" id="6188149at2"/>
<organism evidence="2">
    <name type="scientific">Hydrogenovibrio crunogenus (strain DSM 25203 / XCL-2)</name>
    <name type="common">Thiomicrospira crunogena</name>
    <dbReference type="NCBI Taxonomy" id="317025"/>
    <lineage>
        <taxon>Bacteria</taxon>
        <taxon>Pseudomonadati</taxon>
        <taxon>Pseudomonadota</taxon>
        <taxon>Gammaproteobacteria</taxon>
        <taxon>Thiotrichales</taxon>
        <taxon>Piscirickettsiaceae</taxon>
        <taxon>Hydrogenovibrio</taxon>
    </lineage>
</organism>
<dbReference type="KEGG" id="tcx:Tcr_2018"/>
<reference evidence="2" key="1">
    <citation type="submission" date="2006-07" db="EMBL/GenBank/DDBJ databases">
        <title>Complete sequence of Thiomicrospira crunogena XCL-2.</title>
        <authorList>
            <consortium name="US DOE Joint Genome Institute"/>
            <person name="Copeland A."/>
            <person name="Lucas S."/>
            <person name="Lapidus A."/>
            <person name="Barry K."/>
            <person name="Detter J.C."/>
            <person name="Glavina del Rio T."/>
            <person name="Hammon N."/>
            <person name="Israni S."/>
            <person name="Dalin E."/>
            <person name="Tice H."/>
            <person name="Pitluck S."/>
            <person name="Chain P."/>
            <person name="Malfatti S."/>
            <person name="Shin M."/>
            <person name="Vergez L."/>
            <person name="Schmutz J."/>
            <person name="Larimer F."/>
            <person name="Land M."/>
            <person name="Hauser L."/>
            <person name="Kyrpides N."/>
            <person name="Lykidis A."/>
            <person name="Scott K.M."/>
            <person name="Sievert S."/>
            <person name="Kerfeld C."/>
            <person name="Freyermuth S."/>
            <person name="Dobrinski K."/>
            <person name="Boller A."/>
            <person name="Fitzpatrick K."/>
            <person name="Thoma P."/>
            <person name="Moore J."/>
            <person name="Richardson P."/>
        </authorList>
    </citation>
    <scope>NUCLEOTIDE SEQUENCE</scope>
    <source>
        <strain evidence="2">XCL-2</strain>
    </source>
</reference>
<protein>
    <submittedName>
        <fullName evidence="2">Uncharacterized protein</fullName>
    </submittedName>
</protein>
<dbReference type="HOGENOM" id="CLU_345771_0_0_6"/>
<dbReference type="STRING" id="317025.Tcr_2018"/>
<dbReference type="EMBL" id="CP000109">
    <property type="protein sequence ID" value="ABB42608.1"/>
    <property type="molecule type" value="Genomic_DNA"/>
</dbReference>
<dbReference type="eggNOG" id="ENOG502Z9ZZ">
    <property type="taxonomic scope" value="Bacteria"/>
</dbReference>
<proteinExistence type="predicted"/>